<accession>A0ABD4RJ13</accession>
<evidence type="ECO:0000313" key="2">
    <source>
        <dbReference type="Proteomes" id="UP000775179"/>
    </source>
</evidence>
<dbReference type="Proteomes" id="UP000775179">
    <property type="component" value="Unassembled WGS sequence"/>
</dbReference>
<protein>
    <recommendedName>
        <fullName evidence="3">Transposase</fullName>
    </recommendedName>
</protein>
<organism evidence="1 2">
    <name type="scientific">Clostridium chauvoei</name>
    <dbReference type="NCBI Taxonomy" id="46867"/>
    <lineage>
        <taxon>Bacteria</taxon>
        <taxon>Bacillati</taxon>
        <taxon>Bacillota</taxon>
        <taxon>Clostridia</taxon>
        <taxon>Eubacteriales</taxon>
        <taxon>Clostridiaceae</taxon>
        <taxon>Clostridium</taxon>
    </lineage>
</organism>
<gene>
    <name evidence="1" type="ORF">K4H94_09680</name>
</gene>
<dbReference type="SUPFAM" id="SSF53098">
    <property type="entry name" value="Ribonuclease H-like"/>
    <property type="match status" value="1"/>
</dbReference>
<dbReference type="AlphaFoldDB" id="A0ABD4RJ13"/>
<name>A0ABD4RJ13_9CLOT</name>
<evidence type="ECO:0008006" key="3">
    <source>
        <dbReference type="Google" id="ProtNLM"/>
    </source>
</evidence>
<sequence>MYLATVIDLFDRRITGWAMDSTMTRRLVIDAFNTAVLKDVVMIMLVQNYSSYL</sequence>
<dbReference type="EMBL" id="JAIFTX010000020">
    <property type="protein sequence ID" value="MBX7291283.1"/>
    <property type="molecule type" value="Genomic_DNA"/>
</dbReference>
<comment type="caution">
    <text evidence="1">The sequence shown here is derived from an EMBL/GenBank/DDBJ whole genome shotgun (WGS) entry which is preliminary data.</text>
</comment>
<evidence type="ECO:0000313" key="1">
    <source>
        <dbReference type="EMBL" id="MBX7291283.1"/>
    </source>
</evidence>
<reference evidence="1 2" key="1">
    <citation type="submission" date="2021-08" db="EMBL/GenBank/DDBJ databases">
        <title>Genome sequence analysis of Clostridium chauvoei strains of European origin and evaluation of typing options for outbreak investigations.</title>
        <authorList>
            <person name="Abdel-Glil M."/>
            <person name="Thomas P."/>
            <person name="Seyboldt C."/>
        </authorList>
    </citation>
    <scope>NUCLEOTIDE SEQUENCE [LARGE SCALE GENOMIC DNA]</scope>
    <source>
        <strain evidence="1 2">S0260-09</strain>
    </source>
</reference>
<proteinExistence type="predicted"/>
<dbReference type="InterPro" id="IPR012337">
    <property type="entry name" value="RNaseH-like_sf"/>
</dbReference>